<dbReference type="GO" id="GO:0005634">
    <property type="term" value="C:nucleus"/>
    <property type="evidence" value="ECO:0007669"/>
    <property type="project" value="UniProtKB-SubCell"/>
</dbReference>
<accession>A0A1G4MC23</accession>
<dbReference type="Pfam" id="PF04082">
    <property type="entry name" value="Fungal_trans"/>
    <property type="match status" value="1"/>
</dbReference>
<dbReference type="GO" id="GO:0008270">
    <property type="term" value="F:zinc ion binding"/>
    <property type="evidence" value="ECO:0007669"/>
    <property type="project" value="InterPro"/>
</dbReference>
<dbReference type="PROSITE" id="PS50048">
    <property type="entry name" value="ZN2_CY6_FUNGAL_2"/>
    <property type="match status" value="1"/>
</dbReference>
<evidence type="ECO:0000256" key="2">
    <source>
        <dbReference type="ARBA" id="ARBA00022723"/>
    </source>
</evidence>
<dbReference type="GO" id="GO:0000981">
    <property type="term" value="F:DNA-binding transcription factor activity, RNA polymerase II-specific"/>
    <property type="evidence" value="ECO:0007669"/>
    <property type="project" value="InterPro"/>
</dbReference>
<feature type="compositionally biased region" description="Basic and acidic residues" evidence="7">
    <location>
        <begin position="50"/>
        <end position="67"/>
    </location>
</feature>
<feature type="compositionally biased region" description="Low complexity" evidence="7">
    <location>
        <begin position="697"/>
        <end position="715"/>
    </location>
</feature>
<dbReference type="InterPro" id="IPR001138">
    <property type="entry name" value="Zn2Cys6_DnaBD"/>
</dbReference>
<dbReference type="Gene3D" id="4.10.240.10">
    <property type="entry name" value="Zn(2)-C6 fungal-type DNA-binding domain"/>
    <property type="match status" value="1"/>
</dbReference>
<organism evidence="9 10">
    <name type="scientific">Lachancea fermentati</name>
    <name type="common">Zygosaccharomyces fermentati</name>
    <dbReference type="NCBI Taxonomy" id="4955"/>
    <lineage>
        <taxon>Eukaryota</taxon>
        <taxon>Fungi</taxon>
        <taxon>Dikarya</taxon>
        <taxon>Ascomycota</taxon>
        <taxon>Saccharomycotina</taxon>
        <taxon>Saccharomycetes</taxon>
        <taxon>Saccharomycetales</taxon>
        <taxon>Saccharomycetaceae</taxon>
        <taxon>Lachancea</taxon>
    </lineage>
</organism>
<evidence type="ECO:0000256" key="5">
    <source>
        <dbReference type="ARBA" id="ARBA00023163"/>
    </source>
</evidence>
<dbReference type="SUPFAM" id="SSF57701">
    <property type="entry name" value="Zn2/Cys6 DNA-binding domain"/>
    <property type="match status" value="1"/>
</dbReference>
<evidence type="ECO:0000256" key="3">
    <source>
        <dbReference type="ARBA" id="ARBA00022833"/>
    </source>
</evidence>
<evidence type="ECO:0000256" key="7">
    <source>
        <dbReference type="SAM" id="MobiDB-lite"/>
    </source>
</evidence>
<dbReference type="OrthoDB" id="39175at2759"/>
<keyword evidence="5" id="KW-0804">Transcription</keyword>
<sequence length="793" mass="90547">MRRVLACAKCRKHKIKCVHHGKPPCAYCVNRGVADECTLSFPEVKSRKKFGESDGRVSKAQVPKRETSPVPPMDAIFTAGIRPALDPKTRIQSLKNNVHVSAQESIHDLVPLVPSEIVRRAVIRTVKAFPELNFFHLPTVLQSVGKLHPLLVGAVLAHAAFFDPISELNDGDRHDKWLGAESFLVTNYIYEKLTLEAIFNDYTFLLRPDLDIARALLLLSVVKWGHSEYYASWMLHGCAVRMVQSLDFDEAFNSRARQSIVLEKMKERTFWCAFALDRIISTGQNRIFVITQFKDIPFPTADHDFSMLTVGQPNDNNIIEDVEKMGHKFTPNSFLDTCEKYPQLIRECPFTAFLMQYAIWGEINNRFMKGNKELARSERPWDPDSGLYKIARNLEKFWAVIPNDWKWTTESFETSNLIFKKDTMLLVINCLYYLSIMLMHREFLPFLPYDIEKPMGPSDSQRLTSPPSEDYWVESARTYFQATRNLGSLLDAMLYDAQKSPPKKELLNAALVTPFYSFAAFACAIAASYGWNYYWMDPDHEKYSNNINNPRCLQKCYSRMVELLKAKEDSCSVTKNWLSISIKFQEINKFVAENRERAKQLDWGKPNLKDLKHSLDNLNTDLKNIEKSFPLLPPPFPHQQNTNSKMDNIFAPSNVEHYQYSQSLYPIGPNTTSYQQMSFMPPHSSFVPASYPQNAQHSHSSHGSSHNIPSPSNGNFSSQSTQASFSRQSNLPSNPSSSHQPPYAQYHAGSQPLLYPSSISQSSNGDIGLDLETDKLNLFFNDQELDLLLQFKG</sequence>
<evidence type="ECO:0000259" key="8">
    <source>
        <dbReference type="PROSITE" id="PS50048"/>
    </source>
</evidence>
<dbReference type="SMART" id="SM00906">
    <property type="entry name" value="Fungal_trans"/>
    <property type="match status" value="1"/>
</dbReference>
<evidence type="ECO:0000256" key="6">
    <source>
        <dbReference type="ARBA" id="ARBA00023242"/>
    </source>
</evidence>
<keyword evidence="2" id="KW-0479">Metal-binding</keyword>
<dbReference type="InterPro" id="IPR050815">
    <property type="entry name" value="TF_fung"/>
</dbReference>
<feature type="compositionally biased region" description="Polar residues" evidence="7">
    <location>
        <begin position="716"/>
        <end position="740"/>
    </location>
</feature>
<dbReference type="PANTHER" id="PTHR47338:SF5">
    <property type="entry name" value="ZN(II)2CYS6 TRANSCRIPTION FACTOR (EUROFUNG)"/>
    <property type="match status" value="1"/>
</dbReference>
<dbReference type="GO" id="GO:0003677">
    <property type="term" value="F:DNA binding"/>
    <property type="evidence" value="ECO:0007669"/>
    <property type="project" value="InterPro"/>
</dbReference>
<dbReference type="CDD" id="cd00067">
    <property type="entry name" value="GAL4"/>
    <property type="match status" value="1"/>
</dbReference>
<dbReference type="CDD" id="cd12148">
    <property type="entry name" value="fungal_TF_MHR"/>
    <property type="match status" value="1"/>
</dbReference>
<reference evidence="9 10" key="1">
    <citation type="submission" date="2016-03" db="EMBL/GenBank/DDBJ databases">
        <authorList>
            <person name="Devillers H."/>
        </authorList>
    </citation>
    <scope>NUCLEOTIDE SEQUENCE [LARGE SCALE GENOMIC DNA]</scope>
    <source>
        <strain evidence="9">CBS 6772</strain>
    </source>
</reference>
<keyword evidence="6" id="KW-0539">Nucleus</keyword>
<dbReference type="STRING" id="4955.A0A1G4MC23"/>
<evidence type="ECO:0000313" key="10">
    <source>
        <dbReference type="Proteomes" id="UP000190831"/>
    </source>
</evidence>
<evidence type="ECO:0000313" key="9">
    <source>
        <dbReference type="EMBL" id="SCW01395.1"/>
    </source>
</evidence>
<dbReference type="InterPro" id="IPR036864">
    <property type="entry name" value="Zn2-C6_fun-type_DNA-bd_sf"/>
</dbReference>
<evidence type="ECO:0000256" key="1">
    <source>
        <dbReference type="ARBA" id="ARBA00004123"/>
    </source>
</evidence>
<keyword evidence="10" id="KW-1185">Reference proteome</keyword>
<dbReference type="OMA" id="IYAQAMS"/>
<feature type="region of interest" description="Disordered" evidence="7">
    <location>
        <begin position="685"/>
        <end position="759"/>
    </location>
</feature>
<keyword evidence="4" id="KW-0805">Transcription regulation</keyword>
<dbReference type="EMBL" id="LT598492">
    <property type="protein sequence ID" value="SCW01395.1"/>
    <property type="molecule type" value="Genomic_DNA"/>
</dbReference>
<dbReference type="PANTHER" id="PTHR47338">
    <property type="entry name" value="ZN(II)2CYS6 TRANSCRIPTION FACTOR (EUROFUNG)-RELATED"/>
    <property type="match status" value="1"/>
</dbReference>
<proteinExistence type="predicted"/>
<dbReference type="PROSITE" id="PS00463">
    <property type="entry name" value="ZN2_CY6_FUNGAL_1"/>
    <property type="match status" value="1"/>
</dbReference>
<dbReference type="InterPro" id="IPR007219">
    <property type="entry name" value="XnlR_reg_dom"/>
</dbReference>
<dbReference type="SMART" id="SM00066">
    <property type="entry name" value="GAL4"/>
    <property type="match status" value="1"/>
</dbReference>
<dbReference type="GO" id="GO:0006351">
    <property type="term" value="P:DNA-templated transcription"/>
    <property type="evidence" value="ECO:0007669"/>
    <property type="project" value="InterPro"/>
</dbReference>
<protein>
    <submittedName>
        <fullName evidence="9">LAFE_0D11628g1_1</fullName>
    </submittedName>
</protein>
<feature type="domain" description="Zn(2)-C6 fungal-type" evidence="8">
    <location>
        <begin position="6"/>
        <end position="39"/>
    </location>
</feature>
<evidence type="ECO:0000256" key="4">
    <source>
        <dbReference type="ARBA" id="ARBA00023015"/>
    </source>
</evidence>
<keyword evidence="3" id="KW-0862">Zinc</keyword>
<dbReference type="Proteomes" id="UP000190831">
    <property type="component" value="Chromosome D"/>
</dbReference>
<dbReference type="AlphaFoldDB" id="A0A1G4MC23"/>
<name>A0A1G4MC23_LACFM</name>
<dbReference type="Pfam" id="PF00172">
    <property type="entry name" value="Zn_clus"/>
    <property type="match status" value="1"/>
</dbReference>
<comment type="subcellular location">
    <subcellularLocation>
        <location evidence="1">Nucleus</location>
    </subcellularLocation>
</comment>
<feature type="region of interest" description="Disordered" evidence="7">
    <location>
        <begin position="50"/>
        <end position="69"/>
    </location>
</feature>
<gene>
    <name evidence="9" type="ORF">LAFE_0D11628G</name>
</gene>